<dbReference type="InterPro" id="IPR036873">
    <property type="entry name" value="Rhodanese-like_dom_sf"/>
</dbReference>
<dbReference type="InterPro" id="IPR001763">
    <property type="entry name" value="Rhodanese-like_dom"/>
</dbReference>
<dbReference type="Pfam" id="PF00581">
    <property type="entry name" value="Rhodanese"/>
    <property type="match status" value="2"/>
</dbReference>
<dbReference type="GO" id="GO:0005737">
    <property type="term" value="C:cytoplasm"/>
    <property type="evidence" value="ECO:0007669"/>
    <property type="project" value="UniProtKB-SubCell"/>
</dbReference>
<reference evidence="8" key="1">
    <citation type="submission" date="2020-06" db="EMBL/GenBank/DDBJ databases">
        <title>Stable isotope informed genome-resolved metagenomics uncovers potential trophic interactions in rhizosphere soil.</title>
        <authorList>
            <person name="Starr E.P."/>
            <person name="Shi S."/>
            <person name="Blazewicz S.J."/>
            <person name="Koch B.J."/>
            <person name="Probst A.J."/>
            <person name="Hungate B.A."/>
            <person name="Pett-Ridge J."/>
            <person name="Firestone M.K."/>
            <person name="Banfield J.F."/>
        </authorList>
    </citation>
    <scope>NUCLEOTIDE SEQUENCE</scope>
    <source>
        <strain evidence="8">YM_69_17</strain>
    </source>
</reference>
<dbReference type="InterPro" id="IPR045078">
    <property type="entry name" value="TST/MPST-like"/>
</dbReference>
<evidence type="ECO:0000259" key="7">
    <source>
        <dbReference type="PROSITE" id="PS50206"/>
    </source>
</evidence>
<feature type="domain" description="Rhodanese" evidence="7">
    <location>
        <begin position="168"/>
        <end position="278"/>
    </location>
</feature>
<dbReference type="GO" id="GO:0004792">
    <property type="term" value="F:thiosulfate-cyanide sulfurtransferase activity"/>
    <property type="evidence" value="ECO:0007669"/>
    <property type="project" value="InterPro"/>
</dbReference>
<dbReference type="AlphaFoldDB" id="A0A952FMU3"/>
<evidence type="ECO:0000256" key="6">
    <source>
        <dbReference type="RuleBase" id="RU000507"/>
    </source>
</evidence>
<evidence type="ECO:0000256" key="3">
    <source>
        <dbReference type="ARBA" id="ARBA00022679"/>
    </source>
</evidence>
<dbReference type="FunFam" id="3.40.250.10:FF:000001">
    <property type="entry name" value="Sulfurtransferase"/>
    <property type="match status" value="1"/>
</dbReference>
<organism evidence="8 9">
    <name type="scientific">Inquilinus limosus</name>
    <dbReference type="NCBI Taxonomy" id="171674"/>
    <lineage>
        <taxon>Bacteria</taxon>
        <taxon>Pseudomonadati</taxon>
        <taxon>Pseudomonadota</taxon>
        <taxon>Alphaproteobacteria</taxon>
        <taxon>Rhodospirillales</taxon>
        <taxon>Rhodospirillaceae</taxon>
        <taxon>Inquilinus</taxon>
    </lineage>
</organism>
<dbReference type="InterPro" id="IPR001307">
    <property type="entry name" value="Thiosulphate_STrfase_CS"/>
</dbReference>
<dbReference type="SUPFAM" id="SSF52821">
    <property type="entry name" value="Rhodanese/Cell cycle control phosphatase"/>
    <property type="match status" value="2"/>
</dbReference>
<keyword evidence="2" id="KW-0963">Cytoplasm</keyword>
<evidence type="ECO:0000256" key="2">
    <source>
        <dbReference type="ARBA" id="ARBA00022490"/>
    </source>
</evidence>
<dbReference type="PROSITE" id="PS50206">
    <property type="entry name" value="RHODANESE_3"/>
    <property type="match status" value="2"/>
</dbReference>
<comment type="caution">
    <text evidence="8">The sequence shown here is derived from an EMBL/GenBank/DDBJ whole genome shotgun (WGS) entry which is preliminary data.</text>
</comment>
<keyword evidence="3 6" id="KW-0808">Transferase</keyword>
<dbReference type="PROSITE" id="PS00380">
    <property type="entry name" value="RHODANESE_1"/>
    <property type="match status" value="1"/>
</dbReference>
<dbReference type="NCBIfam" id="NF008557">
    <property type="entry name" value="PRK11493.1"/>
    <property type="match status" value="1"/>
</dbReference>
<accession>A0A952FMU3</accession>
<evidence type="ECO:0000256" key="5">
    <source>
        <dbReference type="ARBA" id="ARBA00051793"/>
    </source>
</evidence>
<evidence type="ECO:0000256" key="1">
    <source>
        <dbReference type="ARBA" id="ARBA00004496"/>
    </source>
</evidence>
<gene>
    <name evidence="8" type="primary">sseA</name>
    <name evidence="8" type="ORF">JF625_22975</name>
</gene>
<proteinExistence type="predicted"/>
<evidence type="ECO:0000313" key="9">
    <source>
        <dbReference type="Proteomes" id="UP000700706"/>
    </source>
</evidence>
<sequence length="286" mass="29913">MNTIVSTAWLAEHLDDPDVRIVDATYHLPGTNRDAAAEFAAAHIPGAVLFDVDDIAAPESKAPGGLPHMLPPPGLFAERMAALGIGNDSFVVCYDVHGLMSAARAWWMLRAFGHDGVAVLDGGLPAWKAEGRPVESGAPIPAPARFTAHFRPALVRSKAEVLAGTVGTVIDARARERFEGTAPEPRPGLRGGHIPGALNLPFGDLLDPATRTLLPPEEIAARFTAAGLPQSGPVTASCGSGITACVLALGLHRIGREDAAVYDGSWAEWGMPGDTPVETGPARKRP</sequence>
<protein>
    <recommendedName>
        <fullName evidence="6">Sulfurtransferase</fullName>
    </recommendedName>
</protein>
<comment type="catalytic activity">
    <reaction evidence="5">
        <text>2-oxo-3-sulfanylpropanoate + [thioredoxin]-dithiol = [thioredoxin]-disulfide + hydrogen sulfide + pyruvate + H(+)</text>
        <dbReference type="Rhea" id="RHEA:21740"/>
        <dbReference type="Rhea" id="RHEA-COMP:10698"/>
        <dbReference type="Rhea" id="RHEA-COMP:10700"/>
        <dbReference type="ChEBI" id="CHEBI:15361"/>
        <dbReference type="ChEBI" id="CHEBI:15378"/>
        <dbReference type="ChEBI" id="CHEBI:29919"/>
        <dbReference type="ChEBI" id="CHEBI:29950"/>
        <dbReference type="ChEBI" id="CHEBI:50058"/>
        <dbReference type="ChEBI" id="CHEBI:57678"/>
        <dbReference type="EC" id="2.8.1.2"/>
    </reaction>
    <physiologicalReaction direction="left-to-right" evidence="5">
        <dbReference type="Rhea" id="RHEA:21741"/>
    </physiologicalReaction>
</comment>
<dbReference type="PROSITE" id="PS00683">
    <property type="entry name" value="RHODANESE_2"/>
    <property type="match status" value="1"/>
</dbReference>
<dbReference type="FunFam" id="3.40.250.10:FF:000015">
    <property type="entry name" value="Sulfurtransferase"/>
    <property type="match status" value="1"/>
</dbReference>
<comment type="subcellular location">
    <subcellularLocation>
        <location evidence="1">Cytoplasm</location>
    </subcellularLocation>
</comment>
<dbReference type="EMBL" id="JAEKLZ010000335">
    <property type="protein sequence ID" value="MBW8727993.1"/>
    <property type="molecule type" value="Genomic_DNA"/>
</dbReference>
<evidence type="ECO:0000313" key="8">
    <source>
        <dbReference type="EMBL" id="MBW8727993.1"/>
    </source>
</evidence>
<name>A0A952FMU3_9PROT</name>
<dbReference type="Gene3D" id="3.40.250.10">
    <property type="entry name" value="Rhodanese-like domain"/>
    <property type="match status" value="2"/>
</dbReference>
<dbReference type="CDD" id="cd01449">
    <property type="entry name" value="TST_Repeat_2"/>
    <property type="match status" value="1"/>
</dbReference>
<feature type="domain" description="Rhodanese" evidence="7">
    <location>
        <begin position="15"/>
        <end position="136"/>
    </location>
</feature>
<dbReference type="SMART" id="SM00450">
    <property type="entry name" value="RHOD"/>
    <property type="match status" value="2"/>
</dbReference>
<dbReference type="PANTHER" id="PTHR11364:SF27">
    <property type="entry name" value="SULFURTRANSFERASE"/>
    <property type="match status" value="1"/>
</dbReference>
<dbReference type="GO" id="GO:0016784">
    <property type="term" value="F:3-mercaptopyruvate sulfurtransferase activity"/>
    <property type="evidence" value="ECO:0007669"/>
    <property type="project" value="UniProtKB-EC"/>
</dbReference>
<dbReference type="Proteomes" id="UP000700706">
    <property type="component" value="Unassembled WGS sequence"/>
</dbReference>
<dbReference type="CDD" id="cd01448">
    <property type="entry name" value="TST_Repeat_1"/>
    <property type="match status" value="1"/>
</dbReference>
<evidence type="ECO:0000256" key="4">
    <source>
        <dbReference type="ARBA" id="ARBA00022737"/>
    </source>
</evidence>
<dbReference type="PANTHER" id="PTHR11364">
    <property type="entry name" value="THIOSULFATE SULFERTANSFERASE"/>
    <property type="match status" value="1"/>
</dbReference>
<keyword evidence="4" id="KW-0677">Repeat</keyword>